<sequence length="440" mass="49005">MPGPRCAGGPKPMRGVMSLKLLLAGWRGGDAPLSPTSENARTWLGQVERWFQANASEWLESSRFGTGPRGAPQLRLRLHPAAGEVSFLAASGSRVVISAETSAVGPGYHVFLCDTLKAMGQALDIQWVQADDTLDVGDPTGYFHTGDAGPVEVYMLAWLQETVAQVLRMRSLGESGFSMSLRFGHMFEHPGALLTPLGPRDERWMRRVYEDPRVGMDVFPWWRQGVGAHARLGRALCRLWTEVVWRPPLLEEERRLLRDVARSLELAWREDPELAYPWREWREVLGYLGVGGTLAETVHHHADHHGARGPSIGYRRGAVQVALPAGWEIRIPGSLAEAHLEDGTWVARDHRRSVRFVPLEDDAEEHFATTTAERRALELEYQGERVSGRASLHMEPGECRLTALCSSGRHRALCVVSFADPEEEDWALGTWRSLDHAAAA</sequence>
<accession>A0ABY1BVZ9</accession>
<dbReference type="EMBL" id="FOIB01000001">
    <property type="protein sequence ID" value="SES84454.1"/>
    <property type="molecule type" value="Genomic_DNA"/>
</dbReference>
<organism evidence="1 2">
    <name type="scientific">Myxococcus fulvus</name>
    <dbReference type="NCBI Taxonomy" id="33"/>
    <lineage>
        <taxon>Bacteria</taxon>
        <taxon>Pseudomonadati</taxon>
        <taxon>Myxococcota</taxon>
        <taxon>Myxococcia</taxon>
        <taxon>Myxococcales</taxon>
        <taxon>Cystobacterineae</taxon>
        <taxon>Myxococcaceae</taxon>
        <taxon>Myxococcus</taxon>
    </lineage>
</organism>
<proteinExistence type="predicted"/>
<evidence type="ECO:0000313" key="1">
    <source>
        <dbReference type="EMBL" id="SES84454.1"/>
    </source>
</evidence>
<evidence type="ECO:0000313" key="2">
    <source>
        <dbReference type="Proteomes" id="UP000183760"/>
    </source>
</evidence>
<name>A0ABY1BVZ9_MYXFU</name>
<protein>
    <submittedName>
        <fullName evidence="1">Uncharacterized protein</fullName>
    </submittedName>
</protein>
<keyword evidence="2" id="KW-1185">Reference proteome</keyword>
<reference evidence="1 2" key="1">
    <citation type="submission" date="2016-10" db="EMBL/GenBank/DDBJ databases">
        <authorList>
            <person name="Varghese N."/>
            <person name="Submissions S."/>
        </authorList>
    </citation>
    <scope>NUCLEOTIDE SEQUENCE [LARGE SCALE GENOMIC DNA]</scope>
    <source>
        <strain evidence="1 2">DSM 16525</strain>
    </source>
</reference>
<comment type="caution">
    <text evidence="1">The sequence shown here is derived from an EMBL/GenBank/DDBJ whole genome shotgun (WGS) entry which is preliminary data.</text>
</comment>
<gene>
    <name evidence="1" type="ORF">SAMN05443572_101348</name>
</gene>
<dbReference type="Proteomes" id="UP000183760">
    <property type="component" value="Unassembled WGS sequence"/>
</dbReference>